<keyword evidence="5" id="KW-0408">Iron</keyword>
<evidence type="ECO:0000256" key="1">
    <source>
        <dbReference type="ARBA" id="ARBA00022448"/>
    </source>
</evidence>
<dbReference type="Gene3D" id="2.60.40.1190">
    <property type="match status" value="1"/>
</dbReference>
<evidence type="ECO:0000313" key="8">
    <source>
        <dbReference type="EMBL" id="MBA0620770.1"/>
    </source>
</evidence>
<evidence type="ECO:0000256" key="5">
    <source>
        <dbReference type="ARBA" id="ARBA00023004"/>
    </source>
</evidence>
<evidence type="ECO:0000313" key="9">
    <source>
        <dbReference type="Proteomes" id="UP000593561"/>
    </source>
</evidence>
<sequence>MAIERILATNFLLLSATLFHWSANECNPPQKKGYYKQSNKNGSTCFYNDFSTSTMVVRLLLLAFLVFGFGLTRRVNSHEESGERSCVSNSEEMHIQADFKPGIITLDGCANDWEDIDGSEFSLRPALDPDEDHEYKDGKMTVKALHDGNNVFFLLQVDGNYVYSKGDIKKCPSVALMFQIGDNATYHNMGGCKEQKGSCTNKTCKGHEVDLMHFVIGNAIPGRLYGGGDNSFGPLVDAYAWNPHCRYLNGMGPSGKLIRPSYLMDRITGKEHGGTVALQISQGVVQGLNPKLKSTEDLNTGPLVLSTSLSVGFVEEDSPYSKGGEKGTYYFEFARPLRTMDRLQQDVQFTIDWSSKMSVAFWYPVDGKQWVGSGHYTINCDWASLDIACGSVLTDASRSGWDMASAFALLFSVAALCIAIFVSYHVSRPNTVKFAPVENL</sequence>
<proteinExistence type="predicted"/>
<gene>
    <name evidence="8" type="ORF">Godav_006453</name>
</gene>
<dbReference type="GO" id="GO:0046872">
    <property type="term" value="F:metal ion binding"/>
    <property type="evidence" value="ECO:0007669"/>
    <property type="project" value="UniProtKB-KW"/>
</dbReference>
<evidence type="ECO:0000256" key="2">
    <source>
        <dbReference type="ARBA" id="ARBA00022617"/>
    </source>
</evidence>
<feature type="transmembrane region" description="Helical" evidence="6">
    <location>
        <begin position="50"/>
        <end position="71"/>
    </location>
</feature>
<name>A0A7J8S4Q5_GOSDV</name>
<dbReference type="GO" id="GO:0020037">
    <property type="term" value="F:heme binding"/>
    <property type="evidence" value="ECO:0007669"/>
    <property type="project" value="InterPro"/>
</dbReference>
<dbReference type="AlphaFoldDB" id="A0A7J8S4Q5"/>
<reference evidence="8 9" key="1">
    <citation type="journal article" date="2019" name="Genome Biol. Evol.">
        <title>Insights into the evolution of the New World diploid cottons (Gossypium, subgenus Houzingenia) based on genome sequencing.</title>
        <authorList>
            <person name="Grover C.E."/>
            <person name="Arick M.A. 2nd"/>
            <person name="Thrash A."/>
            <person name="Conover J.L."/>
            <person name="Sanders W.S."/>
            <person name="Peterson D.G."/>
            <person name="Frelichowski J.E."/>
            <person name="Scheffler J.A."/>
            <person name="Scheffler B.E."/>
            <person name="Wendel J.F."/>
        </authorList>
    </citation>
    <scope>NUCLEOTIDE SEQUENCE [LARGE SCALE GENOMIC DNA]</scope>
    <source>
        <strain evidence="8">27</strain>
        <tissue evidence="8">Leaf</tissue>
    </source>
</reference>
<keyword evidence="6" id="KW-0812">Transmembrane</keyword>
<keyword evidence="6" id="KW-0472">Membrane</keyword>
<dbReference type="SMART" id="SM00887">
    <property type="entry name" value="EB_dh"/>
    <property type="match status" value="1"/>
</dbReference>
<protein>
    <recommendedName>
        <fullName evidence="7">Cytochrome c-552/DMSO reductase-like haem-binding domain-containing protein</fullName>
    </recommendedName>
</protein>
<accession>A0A7J8S4Q5</accession>
<evidence type="ECO:0000256" key="6">
    <source>
        <dbReference type="SAM" id="Phobius"/>
    </source>
</evidence>
<keyword evidence="6" id="KW-1133">Transmembrane helix</keyword>
<evidence type="ECO:0000259" key="7">
    <source>
        <dbReference type="SMART" id="SM00887"/>
    </source>
</evidence>
<dbReference type="EMBL" id="JABFAC010000008">
    <property type="protein sequence ID" value="MBA0620770.1"/>
    <property type="molecule type" value="Genomic_DNA"/>
</dbReference>
<dbReference type="PANTHER" id="PTHR36044:SF1">
    <property type="entry name" value="HEME BINDING PROTEIN"/>
    <property type="match status" value="1"/>
</dbReference>
<dbReference type="PANTHER" id="PTHR36044">
    <property type="entry name" value="HEME BINDING PROTEIN"/>
    <property type="match status" value="1"/>
</dbReference>
<feature type="domain" description="Cytochrome c-552/DMSO reductase-like haem-binding" evidence="7">
    <location>
        <begin position="110"/>
        <end position="377"/>
    </location>
</feature>
<keyword evidence="1" id="KW-0813">Transport</keyword>
<dbReference type="CDD" id="cd00241">
    <property type="entry name" value="DOMON_like"/>
    <property type="match status" value="1"/>
</dbReference>
<dbReference type="Proteomes" id="UP000593561">
    <property type="component" value="Unassembled WGS sequence"/>
</dbReference>
<dbReference type="InterPro" id="IPR019020">
    <property type="entry name" value="Cyt-c552/DMSO_Rdtase_haem-bd"/>
</dbReference>
<evidence type="ECO:0000256" key="4">
    <source>
        <dbReference type="ARBA" id="ARBA00022982"/>
    </source>
</evidence>
<dbReference type="Pfam" id="PF09459">
    <property type="entry name" value="EB_dh"/>
    <property type="match status" value="1"/>
</dbReference>
<keyword evidence="3" id="KW-0479">Metal-binding</keyword>
<comment type="caution">
    <text evidence="8">The sequence shown here is derived from an EMBL/GenBank/DDBJ whole genome shotgun (WGS) entry which is preliminary data.</text>
</comment>
<organism evidence="8 9">
    <name type="scientific">Gossypium davidsonii</name>
    <name type="common">Davidson's cotton</name>
    <name type="synonym">Gossypium klotzschianum subsp. davidsonii</name>
    <dbReference type="NCBI Taxonomy" id="34287"/>
    <lineage>
        <taxon>Eukaryota</taxon>
        <taxon>Viridiplantae</taxon>
        <taxon>Streptophyta</taxon>
        <taxon>Embryophyta</taxon>
        <taxon>Tracheophyta</taxon>
        <taxon>Spermatophyta</taxon>
        <taxon>Magnoliopsida</taxon>
        <taxon>eudicotyledons</taxon>
        <taxon>Gunneridae</taxon>
        <taxon>Pentapetalae</taxon>
        <taxon>rosids</taxon>
        <taxon>malvids</taxon>
        <taxon>Malvales</taxon>
        <taxon>Malvaceae</taxon>
        <taxon>Malvoideae</taxon>
        <taxon>Gossypium</taxon>
    </lineage>
</organism>
<keyword evidence="9" id="KW-1185">Reference proteome</keyword>
<feature type="transmembrane region" description="Helical" evidence="6">
    <location>
        <begin position="406"/>
        <end position="426"/>
    </location>
</feature>
<keyword evidence="4" id="KW-0249">Electron transport</keyword>
<evidence type="ECO:0000256" key="3">
    <source>
        <dbReference type="ARBA" id="ARBA00022723"/>
    </source>
</evidence>
<keyword evidence="2" id="KW-0349">Heme</keyword>